<evidence type="ECO:0000313" key="2">
    <source>
        <dbReference type="EMBL" id="JAP07745.1"/>
    </source>
</evidence>
<reference evidence="2" key="1">
    <citation type="submission" date="2015-12" db="EMBL/GenBank/DDBJ databases">
        <title>Gene expression during late stages of embryo sac development: a critical building block for successful pollen-pistil interactions.</title>
        <authorList>
            <person name="Liu Y."/>
            <person name="Joly V."/>
            <person name="Sabar M."/>
            <person name="Matton D.P."/>
        </authorList>
    </citation>
    <scope>NUCLEOTIDE SEQUENCE</scope>
</reference>
<accession>A0A0V0GHT1</accession>
<feature type="region of interest" description="Disordered" evidence="1">
    <location>
        <begin position="1"/>
        <end position="39"/>
    </location>
</feature>
<feature type="region of interest" description="Disordered" evidence="1">
    <location>
        <begin position="58"/>
        <end position="93"/>
    </location>
</feature>
<evidence type="ECO:0000256" key="1">
    <source>
        <dbReference type="SAM" id="MobiDB-lite"/>
    </source>
</evidence>
<feature type="compositionally biased region" description="Basic residues" evidence="1">
    <location>
        <begin position="1"/>
        <end position="10"/>
    </location>
</feature>
<sequence>HNSKPHKKRPSIAGEQQDPSPPENKSVHTPPFSTATSPIPLPLSRFLLLFYRYFGSKSVSSDGNTSSHHHAVAAPSSGEQLQANTKPSTTELH</sequence>
<organism evidence="2">
    <name type="scientific">Solanum chacoense</name>
    <name type="common">Chaco potato</name>
    <dbReference type="NCBI Taxonomy" id="4108"/>
    <lineage>
        <taxon>Eukaryota</taxon>
        <taxon>Viridiplantae</taxon>
        <taxon>Streptophyta</taxon>
        <taxon>Embryophyta</taxon>
        <taxon>Tracheophyta</taxon>
        <taxon>Spermatophyta</taxon>
        <taxon>Magnoliopsida</taxon>
        <taxon>eudicotyledons</taxon>
        <taxon>Gunneridae</taxon>
        <taxon>Pentapetalae</taxon>
        <taxon>asterids</taxon>
        <taxon>lamiids</taxon>
        <taxon>Solanales</taxon>
        <taxon>Solanaceae</taxon>
        <taxon>Solanoideae</taxon>
        <taxon>Solaneae</taxon>
        <taxon>Solanum</taxon>
    </lineage>
</organism>
<name>A0A0V0GHT1_SOLCH</name>
<proteinExistence type="predicted"/>
<dbReference type="AlphaFoldDB" id="A0A0V0GHT1"/>
<protein>
    <submittedName>
        <fullName evidence="2">Putative ovule protein</fullName>
    </submittedName>
</protein>
<dbReference type="EMBL" id="GEDG01038133">
    <property type="protein sequence ID" value="JAP07745.1"/>
    <property type="molecule type" value="Transcribed_RNA"/>
</dbReference>
<feature type="non-terminal residue" evidence="2">
    <location>
        <position position="1"/>
    </location>
</feature>
<feature type="compositionally biased region" description="Polar residues" evidence="1">
    <location>
        <begin position="78"/>
        <end position="93"/>
    </location>
</feature>